<dbReference type="PRINTS" id="PR00449">
    <property type="entry name" value="RASTRNSFRMNG"/>
</dbReference>
<gene>
    <name evidence="6" type="primary">LOC118404940</name>
</gene>
<feature type="region of interest" description="Disordered" evidence="3">
    <location>
        <begin position="897"/>
        <end position="918"/>
    </location>
</feature>
<evidence type="ECO:0000256" key="1">
    <source>
        <dbReference type="ARBA" id="ARBA00022741"/>
    </source>
</evidence>
<feature type="domain" description="VWFA" evidence="4">
    <location>
        <begin position="500"/>
        <end position="735"/>
    </location>
</feature>
<dbReference type="InterPro" id="IPR002035">
    <property type="entry name" value="VWF_A"/>
</dbReference>
<dbReference type="Gene3D" id="3.40.50.300">
    <property type="entry name" value="P-loop containing nucleotide triphosphate hydrolases"/>
    <property type="match status" value="2"/>
</dbReference>
<dbReference type="GO" id="GO:0006886">
    <property type="term" value="P:intracellular protein transport"/>
    <property type="evidence" value="ECO:0007669"/>
    <property type="project" value="InterPro"/>
</dbReference>
<dbReference type="GO" id="GO:0019003">
    <property type="term" value="F:GDP binding"/>
    <property type="evidence" value="ECO:0000318"/>
    <property type="project" value="GO_Central"/>
</dbReference>
<name>A0A9J7K7S5_BRAFL</name>
<dbReference type="SMART" id="SM00173">
    <property type="entry name" value="RAS"/>
    <property type="match status" value="1"/>
</dbReference>
<feature type="region of interest" description="Disordered" evidence="3">
    <location>
        <begin position="277"/>
        <end position="321"/>
    </location>
</feature>
<dbReference type="GO" id="GO:0030336">
    <property type="term" value="P:negative regulation of cell migration"/>
    <property type="evidence" value="ECO:0000318"/>
    <property type="project" value="GO_Central"/>
</dbReference>
<protein>
    <submittedName>
        <fullName evidence="6">Circularly permutated Ras protein 1-like</fullName>
    </submittedName>
</protein>
<evidence type="ECO:0000256" key="2">
    <source>
        <dbReference type="ARBA" id="ARBA00023134"/>
    </source>
</evidence>
<dbReference type="NCBIfam" id="TIGR00231">
    <property type="entry name" value="small_GTP"/>
    <property type="match status" value="1"/>
</dbReference>
<accession>A0A9J7K7S5</accession>
<sequence>MTSEIIDQSETRPWIPLTNRRSLPKIASVTSAISTLCVGHHQTNPEAKTITVGRGIDVQVTAYTVGMQFGSEFVYLRDHPDESEESVDEDEEVRAFSKRRNSGQDDGKTCMLDILDTAGQEEFSAMRDQYMRTGNAYILIFDVTSRGSLDQAGSIYEWLLKIKGADHVPAVLCGNKIDLSASRQVTAEEGRQVAQRHGLPYLETSAKTGQNVEEAFHEVIRQTQRDGKNYKLAMLGAGGVGKSSLCVRFVQGDFVEDYDPTIEDSYRKLITVDDIPQDKLQKRNGKPQKKANCALPVVGKPRPSPAVRTKTKTKKKTKKSSGAVLSGLGLFGRLLGGRSAMRDSSDSSEEEQQQRNADSSDSSDGSSSEEEQQQLENSLADTETGAAKRQKKIVKRKKADGNVVLVSLSCLENETTVMPRAPPSCAECNAVLSHLSKISNGENGQPGGWHCHFCNTRNDGIEEKDIPTDGTVEYVLAPADTPTDDPSGASPGVIPGAQGVVVLCVDVSGSMGVTTRVPQLQAEWKAMRDKKAGKEYVTRLECMTAAIARHLERLELDTPDRQVAIVTFQSHVQLFGDGRYPPTDVTGDTLNSYDGLISTGRHLAEKFELQPIKDSLATLKEKVCDLSAGGTTALGPALAVCAGVVADKPRSEIILCTDGAANVGVGDVKKDPGFYKKIGDFARSHKIVISIIGIEGENVALEQVSAAAATSGGTVNILHPLELVRQIRQIAQNNLVATDVRVTLMVHPALLVERNDQERKDGEVSHRIEVDVGNATKSTDMTFSIRQRASNIDTNMAAFPAQAQISFTRKDGARCLRVITMETKATQNREDMEKNLNIAVTGLAAVQKTSALAEGGKNDHAKVHLQNVERLLARGSVGDSQKEEHYIFLEENRELAKELSEPRRGPQTGASADQRFKNLYKKKHASVEQFLGGKKKGKAVKGRITDKKLNQQYYDYEYQPEEEE</sequence>
<dbReference type="RefSeq" id="XP_035660231.1">
    <property type="nucleotide sequence ID" value="XM_035804338.1"/>
</dbReference>
<dbReference type="GO" id="GO:0032486">
    <property type="term" value="P:Rap protein signal transduction"/>
    <property type="evidence" value="ECO:0000318"/>
    <property type="project" value="GO_Central"/>
</dbReference>
<evidence type="ECO:0000256" key="3">
    <source>
        <dbReference type="SAM" id="MobiDB-lite"/>
    </source>
</evidence>
<keyword evidence="1" id="KW-0547">Nucleotide-binding</keyword>
<dbReference type="SMART" id="SM00174">
    <property type="entry name" value="RHO"/>
    <property type="match status" value="1"/>
</dbReference>
<dbReference type="PANTHER" id="PTHR24070">
    <property type="entry name" value="RAS, DI-RAS, AND RHEB FAMILY MEMBERS OF SMALL GTPASE SUPERFAMILY"/>
    <property type="match status" value="1"/>
</dbReference>
<dbReference type="InterPro" id="IPR027417">
    <property type="entry name" value="P-loop_NTPase"/>
</dbReference>
<dbReference type="Pfam" id="PF00071">
    <property type="entry name" value="Ras"/>
    <property type="match status" value="2"/>
</dbReference>
<dbReference type="PROSITE" id="PS51421">
    <property type="entry name" value="RAS"/>
    <property type="match status" value="1"/>
</dbReference>
<dbReference type="InterPro" id="IPR036465">
    <property type="entry name" value="vWFA_dom_sf"/>
</dbReference>
<dbReference type="GO" id="GO:0008270">
    <property type="term" value="F:zinc ion binding"/>
    <property type="evidence" value="ECO:0007669"/>
    <property type="project" value="InterPro"/>
</dbReference>
<dbReference type="SUPFAM" id="SSF82919">
    <property type="entry name" value="Zn-finger domain of Sec23/24"/>
    <property type="match status" value="1"/>
</dbReference>
<dbReference type="AlphaFoldDB" id="A0A9J7K7S5"/>
<evidence type="ECO:0000259" key="4">
    <source>
        <dbReference type="PROSITE" id="PS50234"/>
    </source>
</evidence>
<dbReference type="PROSITE" id="PS50234">
    <property type="entry name" value="VWFA"/>
    <property type="match status" value="1"/>
</dbReference>
<keyword evidence="5" id="KW-1185">Reference proteome</keyword>
<feature type="compositionally biased region" description="Acidic residues" evidence="3">
    <location>
        <begin position="81"/>
        <end position="92"/>
    </location>
</feature>
<reference evidence="6" key="2">
    <citation type="submission" date="2025-08" db="UniProtKB">
        <authorList>
            <consortium name="RefSeq"/>
        </authorList>
    </citation>
    <scope>IDENTIFICATION</scope>
    <source>
        <strain evidence="6">S238N-H82</strain>
        <tissue evidence="6">Testes</tissue>
    </source>
</reference>
<feature type="compositionally biased region" description="Basic residues" evidence="3">
    <location>
        <begin position="309"/>
        <end position="319"/>
    </location>
</feature>
<proteinExistence type="predicted"/>
<dbReference type="OMA" id="FQVQIKY"/>
<dbReference type="GO" id="GO:0030127">
    <property type="term" value="C:COPII vesicle coat"/>
    <property type="evidence" value="ECO:0007669"/>
    <property type="project" value="InterPro"/>
</dbReference>
<dbReference type="Proteomes" id="UP000001554">
    <property type="component" value="Chromosome 17"/>
</dbReference>
<organism evidence="5 6">
    <name type="scientific">Branchiostoma floridae</name>
    <name type="common">Florida lancelet</name>
    <name type="synonym">Amphioxus</name>
    <dbReference type="NCBI Taxonomy" id="7739"/>
    <lineage>
        <taxon>Eukaryota</taxon>
        <taxon>Metazoa</taxon>
        <taxon>Chordata</taxon>
        <taxon>Cephalochordata</taxon>
        <taxon>Leptocardii</taxon>
        <taxon>Amphioxiformes</taxon>
        <taxon>Branchiostomatidae</taxon>
        <taxon>Branchiostoma</taxon>
    </lineage>
</organism>
<dbReference type="GO" id="GO:0005886">
    <property type="term" value="C:plasma membrane"/>
    <property type="evidence" value="ECO:0000318"/>
    <property type="project" value="GO_Central"/>
</dbReference>
<feature type="region of interest" description="Disordered" evidence="3">
    <location>
        <begin position="80"/>
        <end position="105"/>
    </location>
</feature>
<dbReference type="GO" id="GO:0006888">
    <property type="term" value="P:endoplasmic reticulum to Golgi vesicle-mediated transport"/>
    <property type="evidence" value="ECO:0007669"/>
    <property type="project" value="InterPro"/>
</dbReference>
<dbReference type="SMART" id="SM00176">
    <property type="entry name" value="RAN"/>
    <property type="match status" value="1"/>
</dbReference>
<dbReference type="PROSITE" id="PS51419">
    <property type="entry name" value="RAB"/>
    <property type="match status" value="1"/>
</dbReference>
<dbReference type="Gene3D" id="3.40.50.410">
    <property type="entry name" value="von Willebrand factor, type A domain"/>
    <property type="match status" value="1"/>
</dbReference>
<evidence type="ECO:0000313" key="5">
    <source>
        <dbReference type="Proteomes" id="UP000001554"/>
    </source>
</evidence>
<dbReference type="InterPro" id="IPR005225">
    <property type="entry name" value="Small_GTP-bd"/>
</dbReference>
<dbReference type="SMART" id="SM00327">
    <property type="entry name" value="VWA"/>
    <property type="match status" value="1"/>
</dbReference>
<feature type="region of interest" description="Disordered" evidence="3">
    <location>
        <begin position="338"/>
        <end position="387"/>
    </location>
</feature>
<dbReference type="InterPro" id="IPR001806">
    <property type="entry name" value="Small_GTPase"/>
</dbReference>
<dbReference type="Gene3D" id="2.30.30.380">
    <property type="entry name" value="Zn-finger domain of Sec23/24"/>
    <property type="match status" value="1"/>
</dbReference>
<dbReference type="InterPro" id="IPR020849">
    <property type="entry name" value="Small_GTPase_Ras-type"/>
</dbReference>
<dbReference type="OrthoDB" id="1724672at2759"/>
<dbReference type="InterPro" id="IPR036174">
    <property type="entry name" value="Znf_Sec23_Sec24_sf"/>
</dbReference>
<dbReference type="KEGG" id="bfo:118404940"/>
<evidence type="ECO:0000313" key="6">
    <source>
        <dbReference type="RefSeq" id="XP_035660231.1"/>
    </source>
</evidence>
<dbReference type="SUPFAM" id="SSF53300">
    <property type="entry name" value="vWA-like"/>
    <property type="match status" value="1"/>
</dbReference>
<reference evidence="5" key="1">
    <citation type="journal article" date="2020" name="Nat. Ecol. Evol.">
        <title>Deeply conserved synteny resolves early events in vertebrate evolution.</title>
        <authorList>
            <person name="Simakov O."/>
            <person name="Marletaz F."/>
            <person name="Yue J.X."/>
            <person name="O'Connell B."/>
            <person name="Jenkins J."/>
            <person name="Brandt A."/>
            <person name="Calef R."/>
            <person name="Tung C.H."/>
            <person name="Huang T.K."/>
            <person name="Schmutz J."/>
            <person name="Satoh N."/>
            <person name="Yu J.K."/>
            <person name="Putnam N.H."/>
            <person name="Green R.E."/>
            <person name="Rokhsar D.S."/>
        </authorList>
    </citation>
    <scope>NUCLEOTIDE SEQUENCE [LARGE SCALE GENOMIC DNA]</scope>
    <source>
        <strain evidence="5">S238N-H82</strain>
    </source>
</reference>
<dbReference type="SUPFAM" id="SSF52540">
    <property type="entry name" value="P-loop containing nucleoside triphosphate hydrolases"/>
    <property type="match status" value="2"/>
</dbReference>
<keyword evidence="2" id="KW-0342">GTP-binding</keyword>
<dbReference type="GO" id="GO:0003924">
    <property type="term" value="F:GTPase activity"/>
    <property type="evidence" value="ECO:0000318"/>
    <property type="project" value="GO_Central"/>
</dbReference>
<dbReference type="SMART" id="SM00175">
    <property type="entry name" value="RAB"/>
    <property type="match status" value="1"/>
</dbReference>
<dbReference type="GeneID" id="118404940"/>
<dbReference type="GO" id="GO:0005525">
    <property type="term" value="F:GTP binding"/>
    <property type="evidence" value="ECO:0000318"/>
    <property type="project" value="GO_Central"/>
</dbReference>